<name>A0AAW0YIX1_9TREE</name>
<dbReference type="EMBL" id="JBCAWK010000009">
    <property type="protein sequence ID" value="KAK8849614.1"/>
    <property type="molecule type" value="Genomic_DNA"/>
</dbReference>
<reference evidence="4 5" key="1">
    <citation type="journal article" date="2024" name="bioRxiv">
        <title>Comparative genomics of Cryptococcus and Kwoniella reveals pathogenesis evolution and contrasting karyotype dynamics via intercentromeric recombination or chromosome fusion.</title>
        <authorList>
            <person name="Coelho M.A."/>
            <person name="David-Palma M."/>
            <person name="Shea T."/>
            <person name="Bowers K."/>
            <person name="McGinley-Smith S."/>
            <person name="Mohammad A.W."/>
            <person name="Gnirke A."/>
            <person name="Yurkov A.M."/>
            <person name="Nowrousian M."/>
            <person name="Sun S."/>
            <person name="Cuomo C.A."/>
            <person name="Heitman J."/>
        </authorList>
    </citation>
    <scope>NUCLEOTIDE SEQUENCE [LARGE SCALE GENOMIC DNA]</scope>
    <source>
        <strain evidence="4 5">CBS 13917</strain>
    </source>
</reference>
<dbReference type="Pfam" id="PF10356">
    <property type="entry name" value="RRG7"/>
    <property type="match status" value="1"/>
</dbReference>
<feature type="region of interest" description="Disordered" evidence="3">
    <location>
        <begin position="214"/>
        <end position="237"/>
    </location>
</feature>
<dbReference type="AlphaFoldDB" id="A0AAW0YIX1"/>
<comment type="caution">
    <text evidence="4">The sequence shown here is derived from an EMBL/GenBank/DDBJ whole genome shotgun (WGS) entry which is preliminary data.</text>
</comment>
<dbReference type="InterPro" id="IPR018828">
    <property type="entry name" value="RRG7"/>
</dbReference>
<dbReference type="Proteomes" id="UP001388673">
    <property type="component" value="Unassembled WGS sequence"/>
</dbReference>
<protein>
    <recommendedName>
        <fullName evidence="6">Restriction endonuclease type IV Mrr domain-containing protein</fullName>
    </recommendedName>
</protein>
<sequence length="290" mass="31653">MTRSILRTSRASRPRPLIQAVSTRRTTIDIGTSFELHALRFLTERLFMTLRRVGGAGDGGVDLRGWWWVPRGAPSGIKASSPNPDPNPNPNLISRSTTSEAQIRKGNNDGDMDVDGAKRIRVMVQCKAEKNSVGPRAVREMEGVMSQLQSRNQSPPAFPPASSSPSPSVPSITDDSIALLISQSGFSKNAMLHATKSNTPLMLVHLPGGQPFDDLTLTSTAKSESRPRTSDEDEDDEIEAESIWWNKALSEGVLRNKVDIRREVLPSGGVRVGLWTEGGRMRSMEPVSQG</sequence>
<evidence type="ECO:0000313" key="4">
    <source>
        <dbReference type="EMBL" id="KAK8849614.1"/>
    </source>
</evidence>
<dbReference type="GO" id="GO:0005739">
    <property type="term" value="C:mitochondrion"/>
    <property type="evidence" value="ECO:0007669"/>
    <property type="project" value="UniProtKB-SubCell"/>
</dbReference>
<dbReference type="RefSeq" id="XP_066801502.1">
    <property type="nucleotide sequence ID" value="XM_066948043.1"/>
</dbReference>
<proteinExistence type="predicted"/>
<organism evidence="4 5">
    <name type="scientific">Kwoniella newhampshirensis</name>
    <dbReference type="NCBI Taxonomy" id="1651941"/>
    <lineage>
        <taxon>Eukaryota</taxon>
        <taxon>Fungi</taxon>
        <taxon>Dikarya</taxon>
        <taxon>Basidiomycota</taxon>
        <taxon>Agaricomycotina</taxon>
        <taxon>Tremellomycetes</taxon>
        <taxon>Tremellales</taxon>
        <taxon>Cryptococcaceae</taxon>
        <taxon>Kwoniella</taxon>
    </lineage>
</organism>
<keyword evidence="2" id="KW-0496">Mitochondrion</keyword>
<evidence type="ECO:0000256" key="3">
    <source>
        <dbReference type="SAM" id="MobiDB-lite"/>
    </source>
</evidence>
<dbReference type="PANTHER" id="PTHR28133">
    <property type="entry name" value="REQUIRED FOR RESPIRATORY GROWTH PROTEIN 7, MITOCHONDRIAL"/>
    <property type="match status" value="1"/>
</dbReference>
<comment type="subcellular location">
    <subcellularLocation>
        <location evidence="1">Mitochondrion</location>
    </subcellularLocation>
</comment>
<feature type="region of interest" description="Disordered" evidence="3">
    <location>
        <begin position="144"/>
        <end position="171"/>
    </location>
</feature>
<dbReference type="PANTHER" id="PTHR28133:SF1">
    <property type="entry name" value="REQUIRED FOR RESPIRATORY GROWTH PROTEIN 7, MITOCHONDRIAL"/>
    <property type="match status" value="1"/>
</dbReference>
<feature type="compositionally biased region" description="Low complexity" evidence="3">
    <location>
        <begin position="160"/>
        <end position="171"/>
    </location>
</feature>
<feature type="compositionally biased region" description="Polar residues" evidence="3">
    <location>
        <begin position="92"/>
        <end position="101"/>
    </location>
</feature>
<keyword evidence="5" id="KW-1185">Reference proteome</keyword>
<evidence type="ECO:0008006" key="6">
    <source>
        <dbReference type="Google" id="ProtNLM"/>
    </source>
</evidence>
<dbReference type="KEGG" id="kne:92182207"/>
<feature type="region of interest" description="Disordered" evidence="3">
    <location>
        <begin position="75"/>
        <end position="115"/>
    </location>
</feature>
<gene>
    <name evidence="4" type="ORF">IAR55_004949</name>
</gene>
<evidence type="ECO:0000313" key="5">
    <source>
        <dbReference type="Proteomes" id="UP001388673"/>
    </source>
</evidence>
<evidence type="ECO:0000256" key="2">
    <source>
        <dbReference type="ARBA" id="ARBA00023128"/>
    </source>
</evidence>
<dbReference type="GeneID" id="92182207"/>
<evidence type="ECO:0000256" key="1">
    <source>
        <dbReference type="ARBA" id="ARBA00004173"/>
    </source>
</evidence>
<accession>A0AAW0YIX1</accession>